<feature type="signal peptide" evidence="4">
    <location>
        <begin position="1"/>
        <end position="15"/>
    </location>
</feature>
<dbReference type="GO" id="GO:0035567">
    <property type="term" value="P:non-canonical Wnt signaling pathway"/>
    <property type="evidence" value="ECO:0007669"/>
    <property type="project" value="TreeGrafter"/>
</dbReference>
<proteinExistence type="evidence at transcript level"/>
<organism evidence="6">
    <name type="scientific">Isodiametra pulchra</name>
    <name type="common">Acoelomorph flatworm</name>
    <name type="synonym">Convoluta pulchra</name>
    <dbReference type="NCBI Taxonomy" id="504439"/>
    <lineage>
        <taxon>Eukaryota</taxon>
        <taxon>Metazoa</taxon>
        <taxon>Xenacoelomorpha</taxon>
        <taxon>Acoelomorpha</taxon>
        <taxon>Acoela</taxon>
        <taxon>Isodiametridae</taxon>
        <taxon>Isodiametra</taxon>
    </lineage>
</organism>
<name>A0A2P1DV95_ISOPU</name>
<evidence type="ECO:0000313" key="6">
    <source>
        <dbReference type="EMBL" id="AVK72303.1"/>
    </source>
</evidence>
<dbReference type="SMART" id="SM00063">
    <property type="entry name" value="FRI"/>
    <property type="match status" value="1"/>
</dbReference>
<evidence type="ECO:0000256" key="3">
    <source>
        <dbReference type="PROSITE-ProRule" id="PRU00090"/>
    </source>
</evidence>
<dbReference type="InterPro" id="IPR015526">
    <property type="entry name" value="Frizzled/SFRP"/>
</dbReference>
<feature type="disulfide bond" evidence="3">
    <location>
        <begin position="62"/>
        <end position="108"/>
    </location>
</feature>
<evidence type="ECO:0000259" key="5">
    <source>
        <dbReference type="PROSITE" id="PS50038"/>
    </source>
</evidence>
<keyword evidence="4" id="KW-0732">Signal</keyword>
<dbReference type="InterPro" id="IPR020067">
    <property type="entry name" value="Frizzled_dom"/>
</dbReference>
<dbReference type="GO" id="GO:0060070">
    <property type="term" value="P:canonical Wnt signaling pathway"/>
    <property type="evidence" value="ECO:0007669"/>
    <property type="project" value="TreeGrafter"/>
</dbReference>
<evidence type="ECO:0000256" key="4">
    <source>
        <dbReference type="SAM" id="SignalP"/>
    </source>
</evidence>
<dbReference type="InterPro" id="IPR036790">
    <property type="entry name" value="Frizzled_dom_sf"/>
</dbReference>
<keyword evidence="2 3" id="KW-1015">Disulfide bond</keyword>
<dbReference type="EMBL" id="KY709752">
    <property type="protein sequence ID" value="AVK72303.1"/>
    <property type="molecule type" value="mRNA"/>
</dbReference>
<accession>A0A2P1DV95</accession>
<dbReference type="Gene3D" id="1.10.2000.10">
    <property type="entry name" value="Frizzled cysteine-rich domain"/>
    <property type="match status" value="1"/>
</dbReference>
<dbReference type="GO" id="GO:0005886">
    <property type="term" value="C:plasma membrane"/>
    <property type="evidence" value="ECO:0007669"/>
    <property type="project" value="TreeGrafter"/>
</dbReference>
<dbReference type="PANTHER" id="PTHR11309">
    <property type="entry name" value="FRIZZLED"/>
    <property type="match status" value="1"/>
</dbReference>
<evidence type="ECO:0000256" key="2">
    <source>
        <dbReference type="ARBA" id="ARBA00023157"/>
    </source>
</evidence>
<dbReference type="GO" id="GO:0017147">
    <property type="term" value="F:Wnt-protein binding"/>
    <property type="evidence" value="ECO:0007669"/>
    <property type="project" value="TreeGrafter"/>
</dbReference>
<dbReference type="AlphaFoldDB" id="A0A2P1DV95"/>
<feature type="domain" description="FZ" evidence="5">
    <location>
        <begin position="47"/>
        <end position="167"/>
    </location>
</feature>
<evidence type="ECO:0000256" key="1">
    <source>
        <dbReference type="ARBA" id="ARBA00022473"/>
    </source>
</evidence>
<comment type="caution">
    <text evidence="3">Lacks conserved residue(s) required for the propagation of feature annotation.</text>
</comment>
<reference evidence="6" key="1">
    <citation type="journal article" date="2018" name="Nature">
        <title>Convergent evolution of bilaterian nerve cords.</title>
        <authorList>
            <person name="Martin-Duran J.M."/>
            <person name="Pang K."/>
            <person name="Borve A."/>
            <person name="Le H.S."/>
            <person name="Furu A."/>
            <person name="Cannon J.T."/>
            <person name="Jondelius U."/>
            <person name="Hejnol A."/>
        </authorList>
    </citation>
    <scope>NUCLEOTIDE SEQUENCE</scope>
</reference>
<dbReference type="SUPFAM" id="SSF63501">
    <property type="entry name" value="Frizzled cysteine-rich domain"/>
    <property type="match status" value="1"/>
</dbReference>
<sequence>MKALLLPLLVSLAAAGAMPGSEKTVHYWFMPSEVGNRVAGAYEVFNEYEPQCVNISAQMYPCTTLQYKTMRMPNLLKQQTVSEAASFISGFAMDSFMQCDPHAKDFLCSLAAPVCFDPKPFMRIYPCKSLCERVKNNCIGQLRAFGNQIPGNFNCSQFEDNNLCMDPLKNFQFLDSASSSNNPAPPAEREPDIKENPTAIIPVAPKPVSPVLPPVRQPTESTRFVQGDSFLDVREALCYGSPIKLVIRGRLKLMRKKRQGFYMKLREKKMKIFLDRDEDIVWSESGLPLVSDMPLDDYFYRSFPAIDADDSQLPLKKDVVYFFVSEYNLVPGDRFLRVQYAIADTGDSGRLRREVNKARDPVDCREYRA</sequence>
<dbReference type="CDD" id="cd07066">
    <property type="entry name" value="CRD_FZ"/>
    <property type="match status" value="1"/>
</dbReference>
<keyword evidence="1" id="KW-0217">Developmental protein</keyword>
<feature type="disulfide bond" evidence="3">
    <location>
        <begin position="131"/>
        <end position="155"/>
    </location>
</feature>
<dbReference type="Pfam" id="PF01392">
    <property type="entry name" value="Fz"/>
    <property type="match status" value="1"/>
</dbReference>
<feature type="chain" id="PRO_5015144200" evidence="4">
    <location>
        <begin position="16"/>
        <end position="369"/>
    </location>
</feature>
<dbReference type="PROSITE" id="PS50038">
    <property type="entry name" value="FZ"/>
    <property type="match status" value="1"/>
</dbReference>
<protein>
    <submittedName>
        <fullName evidence="6">Secreted frizzled related protein Sfrp1a</fullName>
    </submittedName>
</protein>
<dbReference type="GO" id="GO:0042813">
    <property type="term" value="F:Wnt receptor activity"/>
    <property type="evidence" value="ECO:0007669"/>
    <property type="project" value="TreeGrafter"/>
</dbReference>